<dbReference type="SUPFAM" id="SSF50965">
    <property type="entry name" value="Galactose oxidase, central domain"/>
    <property type="match status" value="1"/>
</dbReference>
<dbReference type="SUPFAM" id="SSF143865">
    <property type="entry name" value="CorA soluble domain-like"/>
    <property type="match status" value="1"/>
</dbReference>
<dbReference type="InterPro" id="IPR013083">
    <property type="entry name" value="Znf_RING/FYVE/PHD"/>
</dbReference>
<dbReference type="InterPro" id="IPR015915">
    <property type="entry name" value="Kelch-typ_b-propeller"/>
</dbReference>
<evidence type="ECO:0000256" key="5">
    <source>
        <dbReference type="ARBA" id="ARBA00010800"/>
    </source>
</evidence>
<dbReference type="InterPro" id="IPR015940">
    <property type="entry name" value="UBA"/>
</dbReference>
<evidence type="ECO:0000256" key="14">
    <source>
        <dbReference type="ARBA" id="ARBA00022737"/>
    </source>
</evidence>
<dbReference type="SUPFAM" id="SSF57850">
    <property type="entry name" value="RING/U-box"/>
    <property type="match status" value="2"/>
</dbReference>
<dbReference type="PANTHER" id="PTHR46494">
    <property type="entry name" value="CORA FAMILY METAL ION TRANSPORTER (EUROFUNG)"/>
    <property type="match status" value="1"/>
</dbReference>
<evidence type="ECO:0000256" key="11">
    <source>
        <dbReference type="ARBA" id="ARBA00022692"/>
    </source>
</evidence>
<dbReference type="PROSITE" id="PS50030">
    <property type="entry name" value="UBA"/>
    <property type="match status" value="2"/>
</dbReference>
<accession>A0A261Y3X6</accession>
<dbReference type="CDD" id="cd02658">
    <property type="entry name" value="Peptidase_C19B"/>
    <property type="match status" value="1"/>
</dbReference>
<dbReference type="GO" id="GO:0004843">
    <property type="term" value="F:cysteine-type deubiquitinase activity"/>
    <property type="evidence" value="ECO:0007669"/>
    <property type="project" value="UniProtKB-EC"/>
</dbReference>
<evidence type="ECO:0000256" key="2">
    <source>
        <dbReference type="ARBA" id="ARBA00004651"/>
    </source>
</evidence>
<dbReference type="InterPro" id="IPR028889">
    <property type="entry name" value="USP"/>
</dbReference>
<dbReference type="GO" id="GO:0000287">
    <property type="term" value="F:magnesium ion binding"/>
    <property type="evidence" value="ECO:0007669"/>
    <property type="project" value="TreeGrafter"/>
</dbReference>
<dbReference type="InterPro" id="IPR045863">
    <property type="entry name" value="CorA_TM1_TM2"/>
</dbReference>
<evidence type="ECO:0000256" key="7">
    <source>
        <dbReference type="ARBA" id="ARBA00014611"/>
    </source>
</evidence>
<dbReference type="PROSITE" id="PS50271">
    <property type="entry name" value="ZF_UBP"/>
    <property type="match status" value="1"/>
</dbReference>
<dbReference type="GO" id="GO:0050897">
    <property type="term" value="F:cobalt ion binding"/>
    <property type="evidence" value="ECO:0007669"/>
    <property type="project" value="TreeGrafter"/>
</dbReference>
<dbReference type="InterPro" id="IPR002523">
    <property type="entry name" value="MgTranspt_CorA/ZnTranspt_ZntB"/>
</dbReference>
<comment type="subcellular location">
    <subcellularLocation>
        <location evidence="2">Cell membrane</location>
        <topology evidence="2">Multi-pass membrane protein</topology>
    </subcellularLocation>
</comment>
<dbReference type="GO" id="GO:0005886">
    <property type="term" value="C:plasma membrane"/>
    <property type="evidence" value="ECO:0007669"/>
    <property type="project" value="UniProtKB-SubCell"/>
</dbReference>
<keyword evidence="21 27" id="KW-0472">Membrane</keyword>
<dbReference type="SUPFAM" id="SSF54001">
    <property type="entry name" value="Cysteine proteinases"/>
    <property type="match status" value="1"/>
</dbReference>
<proteinExistence type="inferred from homology"/>
<dbReference type="FunFam" id="3.30.40.10:FF:000396">
    <property type="entry name" value="Ubiquitin carboxyl-terminal hydrolase"/>
    <property type="match status" value="1"/>
</dbReference>
<evidence type="ECO:0000256" key="15">
    <source>
        <dbReference type="ARBA" id="ARBA00022771"/>
    </source>
</evidence>
<dbReference type="Pfam" id="PF01544">
    <property type="entry name" value="CorA"/>
    <property type="match status" value="1"/>
</dbReference>
<dbReference type="GO" id="GO:0008270">
    <property type="term" value="F:zinc ion binding"/>
    <property type="evidence" value="ECO:0007669"/>
    <property type="project" value="UniProtKB-KW"/>
</dbReference>
<dbReference type="InterPro" id="IPR002759">
    <property type="entry name" value="Pop5/Rpp14/Rnp2-like"/>
</dbReference>
<keyword evidence="15 25" id="KW-0863">Zinc-finger</keyword>
<dbReference type="Gene3D" id="3.30.40.10">
    <property type="entry name" value="Zinc/RING finger domain, C3HC4 (zinc finger)"/>
    <property type="match status" value="2"/>
</dbReference>
<evidence type="ECO:0000256" key="22">
    <source>
        <dbReference type="ARBA" id="ARBA00029877"/>
    </source>
</evidence>
<evidence type="ECO:0000256" key="3">
    <source>
        <dbReference type="ARBA" id="ARBA00009085"/>
    </source>
</evidence>
<evidence type="ECO:0000256" key="12">
    <source>
        <dbReference type="ARBA" id="ARBA00022694"/>
    </source>
</evidence>
<dbReference type="GO" id="GO:0015087">
    <property type="term" value="F:cobalt ion transmembrane transporter activity"/>
    <property type="evidence" value="ECO:0007669"/>
    <property type="project" value="TreeGrafter"/>
</dbReference>
<dbReference type="InterPro" id="IPR001607">
    <property type="entry name" value="Znf_UBP"/>
</dbReference>
<evidence type="ECO:0000256" key="20">
    <source>
        <dbReference type="ARBA" id="ARBA00022989"/>
    </source>
</evidence>
<gene>
    <name evidence="31" type="ORF">BZG36_02227</name>
</gene>
<dbReference type="CDD" id="cd14386">
    <property type="entry name" value="UBA2_UBP5"/>
    <property type="match status" value="1"/>
</dbReference>
<organism evidence="31 32">
    <name type="scientific">Bifiguratus adelaidae</name>
    <dbReference type="NCBI Taxonomy" id="1938954"/>
    <lineage>
        <taxon>Eukaryota</taxon>
        <taxon>Fungi</taxon>
        <taxon>Fungi incertae sedis</taxon>
        <taxon>Mucoromycota</taxon>
        <taxon>Mucoromycotina</taxon>
        <taxon>Endogonomycetes</taxon>
        <taxon>Endogonales</taxon>
        <taxon>Endogonales incertae sedis</taxon>
        <taxon>Bifiguratus</taxon>
    </lineage>
</organism>
<dbReference type="OrthoDB" id="361536at2759"/>
<comment type="similarity">
    <text evidence="3">Belongs to the peptidase C19 family.</text>
</comment>
<dbReference type="PANTHER" id="PTHR46494:SF1">
    <property type="entry name" value="CORA FAMILY METAL ION TRANSPORTER (EUROFUNG)"/>
    <property type="match status" value="1"/>
</dbReference>
<feature type="domain" description="UBA" evidence="28">
    <location>
        <begin position="1826"/>
        <end position="1866"/>
    </location>
</feature>
<evidence type="ECO:0000256" key="8">
    <source>
        <dbReference type="ARBA" id="ARBA00022448"/>
    </source>
</evidence>
<dbReference type="InterPro" id="IPR038085">
    <property type="entry name" value="Rnp2-like_sf"/>
</dbReference>
<keyword evidence="16" id="KW-0833">Ubl conjugation pathway</keyword>
<evidence type="ECO:0000256" key="19">
    <source>
        <dbReference type="ARBA" id="ARBA00022833"/>
    </source>
</evidence>
<dbReference type="Gene3D" id="2.120.10.80">
    <property type="entry name" value="Kelch-type beta propeller"/>
    <property type="match status" value="1"/>
</dbReference>
<dbReference type="Gene3D" id="1.10.8.10">
    <property type="entry name" value="DNA helicase RuvA subunit, C-terminal domain"/>
    <property type="match status" value="2"/>
</dbReference>
<evidence type="ECO:0000259" key="29">
    <source>
        <dbReference type="PROSITE" id="PS50235"/>
    </source>
</evidence>
<feature type="region of interest" description="Disordered" evidence="26">
    <location>
        <begin position="995"/>
        <end position="1019"/>
    </location>
</feature>
<dbReference type="GO" id="GO:0016579">
    <property type="term" value="P:protein deubiquitination"/>
    <property type="evidence" value="ECO:0007669"/>
    <property type="project" value="InterPro"/>
</dbReference>
<evidence type="ECO:0000256" key="24">
    <source>
        <dbReference type="ARBA" id="ARBA00032096"/>
    </source>
</evidence>
<dbReference type="FunFam" id="1.10.8.10:FF:000103">
    <property type="entry name" value="Ubiquitin carboxyl-terminal hydrolase"/>
    <property type="match status" value="1"/>
</dbReference>
<sequence>MDTLPTHSDSAGHLAVDIDPQPKPSESGTDILSIPMTSKRDTLKRLDTEDVGFLRVSNARFRSAVKKVIAINQRNSLIIGHLECECDITLVDYSTERIKVRRDITNHTLESFLTSPRPPWSQARWINVNGLSWDVIRDLAMCYDLHPLAVEDVFHIPQRTKVDYYATSTFISLVLHTLTNGPPPNISKSMEQQGHYKSFFDDAFPKSPVSAAFSHHTSTTNGSRRIKTAIENTFKTRRSLDTQHAGAYAGHSSMHYQAKLAYRRDVVHVGLEQVYLFLVSKGKHANTLITIFEHCGNPVTEPIHTRLQEPRTLLRTTSDVSMLMQALIDAIVDHALPIVEQYREQIETLETKVLVQPQMKYTKELHLISGELVLLKRTLAPLQGLVHALRDHDDDGLVSGMTRTYLADVLDHITTTVEDLDTMGSISENLINLIFNVISYETNESMKIFTWITVLFLPISFLAGVFGMNFEEFPLLKNHSSSLFWYMCLACVLGVTGIFCYTYIKRFLVRLYKQWRRRVLFSGLLLGGLVQALVPVPPRTKFTSVLIGNRTWIMGNATGSSDIWFLDGGTTWNTSSPNYSPVTILNTPIVKNAVALAGGPSQEDIFLWGDGLNFTFFDTTIPNITRGFTSPNVSNPPISIPTSVAGVSSDDEDILYFFSGDQWTMYILDTSNIQSQPLAWATQQPTDVGPNPRYGMAATLLEVYGISIITGGTNDGTSAYSMDTVDIFRTLSGYWDQPQMTSGDSVSGRFGHTATASYDDKLIVFGGIPSIAPGSSVPDQIAVLDPSNWSWTIKNPVSNGADVPPPDLYGHQAVMLGTNLVIMFGQDTHGNVYNTTYVIDTNAEPWTYVNTYVPTNLDNPNEQLTGNTSTGPSASNPGSDPNASSSANVLENQTSITVIGVCLAVALAILVILGLRCGRQRRRQVRTIIVNERSISSRHASDTDSALSIIMIDGQEARIIRHRARDPDWEMEHLPAYDHDAPPKYANEMRRIQEEEEMPSTDASEMSQDLSDQPMPMPSTMRSLEVEQQAHVKYYSPTTRLGIIRTARDSYNVLWGALTFIKSINGLPCSFHVLHLSGSLLKIQQAAIALDREYILRYLRKAELMGKGNVQSLSSMTESSKQQIIAIEMSAMQGHARTRTVVFPPTPRSLTTRFKAIKVTGEKKQQTMPNAQDDYNRFVYGFQDKELGPSTAKVGKGVEELWEEKAMDSPGGIHVCLTCFNAGCVNDDRQHALLHYNKFQHPLVLNVQRKRKASERSGEAPPPQKLTKLAIVPEDEESKYETMEKVKCYACGTDVDRTLGNLPAVINGVTSALSYQKQSEVKAWEAEITSCEHILFLQQDVPKKLESQDLAHCANCDLRENLWLCLTCGNLGCGRKQYDGSGGNGHGLAHYEQTGHGVAVKMGTITPEGTADIYCYHCKDDRLDPNLADHLANFGINVAAQQKTERSMAELQLEQNLKFNFSMTTEDGKLLDPLFGPGLTGMKNLGNSCYMASMLQSVFALKPFQERYLASFKEHALTCPNEAANCLQCQLGKMADGLLSGRYSVPIDSEDPKEGETDQTKGQEGIQPAMFKTLVGKGHAEFSTMRQQDAYEFFQYLVKIIEQKERTVEQGNLDPTKYFNFLMEQRLQCTECKKVRYSQVPTSGISLPVPGRKVDGASTDAPEYEPVDFSECLDLFTAPETLEGYRCPSCNKPTTATKTTKFATFPQVLVAHMRRFELVNWVPQKLNVPVRIPDSDINLDKYQGRGQQADEIALPEDAPATSQQQIDEAAVEQLMAMGFPRMRCEKALINTGNQGAEVAMNWLFEHMEDADIDEPLQPAASVQSAEMSPEQIAMLADMGFSAAQAKKALGQTGGDVERAVEWLFSHPDDDGTVTTETATTKSASVGVQQPPRHYNLSSFVSHNGTSVHAGHYVSHVKKDGQWVLFNDNKVAATPTPPKGEAYVYVLERI</sequence>
<reference evidence="31 32" key="1">
    <citation type="journal article" date="2017" name="Mycologia">
        <title>Bifiguratus adelaidae, gen. et sp. nov., a new member of Mucoromycotina in endophytic and soil-dwelling habitats.</title>
        <authorList>
            <person name="Torres-Cruz T.J."/>
            <person name="Billingsley Tobias T.L."/>
            <person name="Almatruk M."/>
            <person name="Hesse C."/>
            <person name="Kuske C.R."/>
            <person name="Desiro A."/>
            <person name="Benucci G.M."/>
            <person name="Bonito G."/>
            <person name="Stajich J.E."/>
            <person name="Dunlap C."/>
            <person name="Arnold A.E."/>
            <person name="Porras-Alfaro A."/>
        </authorList>
    </citation>
    <scope>NUCLEOTIDE SEQUENCE [LARGE SCALE GENOMIC DNA]</scope>
    <source>
        <strain evidence="31 32">AZ0501</strain>
    </source>
</reference>
<keyword evidence="10" id="KW-0645">Protease</keyword>
<dbReference type="Gene3D" id="1.20.58.340">
    <property type="entry name" value="Magnesium transport protein CorA, transmembrane region"/>
    <property type="match status" value="2"/>
</dbReference>
<dbReference type="GO" id="GO:0006508">
    <property type="term" value="P:proteolysis"/>
    <property type="evidence" value="ECO:0007669"/>
    <property type="project" value="UniProtKB-KW"/>
</dbReference>
<evidence type="ECO:0000259" key="30">
    <source>
        <dbReference type="PROSITE" id="PS50271"/>
    </source>
</evidence>
<evidence type="ECO:0000313" key="31">
    <source>
        <dbReference type="EMBL" id="OZJ05174.1"/>
    </source>
</evidence>
<dbReference type="CDD" id="cd14385">
    <property type="entry name" value="UBA1_spUBP14_like"/>
    <property type="match status" value="1"/>
</dbReference>
<evidence type="ECO:0000256" key="4">
    <source>
        <dbReference type="ARBA" id="ARBA00009765"/>
    </source>
</evidence>
<dbReference type="GO" id="GO:0001682">
    <property type="term" value="P:tRNA 5'-leader removal"/>
    <property type="evidence" value="ECO:0007669"/>
    <property type="project" value="InterPro"/>
</dbReference>
<feature type="domain" description="UBA" evidence="28">
    <location>
        <begin position="1765"/>
        <end position="1806"/>
    </location>
</feature>
<evidence type="ECO:0000256" key="26">
    <source>
        <dbReference type="SAM" id="MobiDB-lite"/>
    </source>
</evidence>
<keyword evidence="18" id="KW-0788">Thiol protease</keyword>
<dbReference type="InterPro" id="IPR038765">
    <property type="entry name" value="Papain-like_cys_pep_sf"/>
</dbReference>
<comment type="catalytic activity">
    <reaction evidence="1">
        <text>Thiol-dependent hydrolysis of ester, thioester, amide, peptide and isopeptide bonds formed by the C-terminal Gly of ubiquitin (a 76-residue protein attached to proteins as an intracellular targeting signal).</text>
        <dbReference type="EC" id="3.4.19.12"/>
    </reaction>
</comment>
<evidence type="ECO:0000256" key="6">
    <source>
        <dbReference type="ARBA" id="ARBA00012759"/>
    </source>
</evidence>
<dbReference type="EC" id="3.4.19.12" evidence="6"/>
<dbReference type="SMART" id="SM00165">
    <property type="entry name" value="UBA"/>
    <property type="match status" value="2"/>
</dbReference>
<keyword evidence="17" id="KW-0378">Hydrolase</keyword>
<evidence type="ECO:0000256" key="1">
    <source>
        <dbReference type="ARBA" id="ARBA00000707"/>
    </source>
</evidence>
<dbReference type="Pfam" id="PF02148">
    <property type="entry name" value="zf-UBP"/>
    <property type="match status" value="1"/>
</dbReference>
<evidence type="ECO:0000256" key="18">
    <source>
        <dbReference type="ARBA" id="ARBA00022807"/>
    </source>
</evidence>
<keyword evidence="11 27" id="KW-0812">Transmembrane</keyword>
<dbReference type="SUPFAM" id="SSF144083">
    <property type="entry name" value="Magnesium transport protein CorA, transmembrane region"/>
    <property type="match status" value="1"/>
</dbReference>
<dbReference type="InterPro" id="IPR018200">
    <property type="entry name" value="USP_CS"/>
</dbReference>
<evidence type="ECO:0000256" key="13">
    <source>
        <dbReference type="ARBA" id="ARBA00022723"/>
    </source>
</evidence>
<evidence type="ECO:0000256" key="16">
    <source>
        <dbReference type="ARBA" id="ARBA00022786"/>
    </source>
</evidence>
<name>A0A261Y3X6_9FUNG</name>
<feature type="compositionally biased region" description="Polar residues" evidence="26">
    <location>
        <begin position="1001"/>
        <end position="1011"/>
    </location>
</feature>
<feature type="domain" description="UBP-type" evidence="30">
    <location>
        <begin position="1329"/>
        <end position="1438"/>
    </location>
</feature>
<evidence type="ECO:0000259" key="28">
    <source>
        <dbReference type="PROSITE" id="PS50030"/>
    </source>
</evidence>
<evidence type="ECO:0000256" key="10">
    <source>
        <dbReference type="ARBA" id="ARBA00022670"/>
    </source>
</evidence>
<dbReference type="Pfam" id="PF24681">
    <property type="entry name" value="Kelch_KLHDC2_KLHL20_DRC7"/>
    <property type="match status" value="1"/>
</dbReference>
<feature type="transmembrane region" description="Helical" evidence="27">
    <location>
        <begin position="448"/>
        <end position="468"/>
    </location>
</feature>
<dbReference type="Pfam" id="PF17807">
    <property type="entry name" value="zf-UBP_var"/>
    <property type="match status" value="1"/>
</dbReference>
<dbReference type="PROSITE" id="PS50235">
    <property type="entry name" value="USP_3"/>
    <property type="match status" value="1"/>
</dbReference>
<dbReference type="InterPro" id="IPR001394">
    <property type="entry name" value="Peptidase_C19_UCH"/>
</dbReference>
<keyword evidence="19" id="KW-0862">Zinc</keyword>
<dbReference type="InterPro" id="IPR045861">
    <property type="entry name" value="CorA_cytoplasmic_dom"/>
</dbReference>
<dbReference type="Pfam" id="PF00627">
    <property type="entry name" value="UBA"/>
    <property type="match status" value="2"/>
</dbReference>
<feature type="transmembrane region" description="Helical" evidence="27">
    <location>
        <begin position="896"/>
        <end position="915"/>
    </location>
</feature>
<keyword evidence="32" id="KW-1185">Reference proteome</keyword>
<dbReference type="SMART" id="SM00290">
    <property type="entry name" value="ZnF_UBP"/>
    <property type="match status" value="2"/>
</dbReference>
<dbReference type="FunFam" id="1.10.8.10:FF:000086">
    <property type="entry name" value="Ubiquitin carboxyl-terminal hydrolase"/>
    <property type="match status" value="1"/>
</dbReference>
<dbReference type="Proteomes" id="UP000242875">
    <property type="component" value="Unassembled WGS sequence"/>
</dbReference>
<evidence type="ECO:0000256" key="9">
    <source>
        <dbReference type="ARBA" id="ARBA00022475"/>
    </source>
</evidence>
<keyword evidence="13" id="KW-0479">Metal-binding</keyword>
<dbReference type="InterPro" id="IPR009060">
    <property type="entry name" value="UBA-like_sf"/>
</dbReference>
<dbReference type="EMBL" id="MVBO01000021">
    <property type="protein sequence ID" value="OZJ05174.1"/>
    <property type="molecule type" value="Genomic_DNA"/>
</dbReference>
<dbReference type="Pfam" id="PF01900">
    <property type="entry name" value="RNase_P_Rpp14"/>
    <property type="match status" value="1"/>
</dbReference>
<protein>
    <recommendedName>
        <fullName evidence="7">Ubiquitin carboxyl-terminal hydrolase 14</fullName>
        <ecNumber evidence="6">3.4.19.12</ecNumber>
    </recommendedName>
    <alternativeName>
        <fullName evidence="22">Deubiquitinating enzyme 14</fullName>
    </alternativeName>
    <alternativeName>
        <fullName evidence="23">Ubiquitin thioesterase 14</fullName>
    </alternativeName>
    <alternativeName>
        <fullName evidence="24">Ubiquitin-specific-processing protease 14</fullName>
    </alternativeName>
</protein>
<dbReference type="GO" id="GO:0015095">
    <property type="term" value="F:magnesium ion transmembrane transporter activity"/>
    <property type="evidence" value="ECO:0007669"/>
    <property type="project" value="TreeGrafter"/>
</dbReference>
<comment type="similarity">
    <text evidence="5">Belongs to the eukaryotic/archaeal RNase P protein component 2 family.</text>
</comment>
<dbReference type="PROSITE" id="PS00972">
    <property type="entry name" value="USP_1"/>
    <property type="match status" value="1"/>
</dbReference>
<dbReference type="Gene3D" id="3.30.70.3250">
    <property type="entry name" value="Ribonuclease P, Pop5 subunit"/>
    <property type="match status" value="1"/>
</dbReference>
<dbReference type="Pfam" id="PF00443">
    <property type="entry name" value="UCH"/>
    <property type="match status" value="1"/>
</dbReference>
<evidence type="ECO:0000256" key="25">
    <source>
        <dbReference type="PROSITE-ProRule" id="PRU00502"/>
    </source>
</evidence>
<dbReference type="InterPro" id="IPR041432">
    <property type="entry name" value="UBP13_Znf-UBP_var"/>
</dbReference>
<keyword evidence="14" id="KW-0677">Repeat</keyword>
<dbReference type="InterPro" id="IPR011043">
    <property type="entry name" value="Gal_Oxase/kelch_b-propeller"/>
</dbReference>
<evidence type="ECO:0000313" key="32">
    <source>
        <dbReference type="Proteomes" id="UP000242875"/>
    </source>
</evidence>
<evidence type="ECO:0000256" key="27">
    <source>
        <dbReference type="SAM" id="Phobius"/>
    </source>
</evidence>
<evidence type="ECO:0000256" key="21">
    <source>
        <dbReference type="ARBA" id="ARBA00023136"/>
    </source>
</evidence>
<keyword evidence="12" id="KW-0819">tRNA processing</keyword>
<dbReference type="Gene3D" id="3.30.460.20">
    <property type="entry name" value="CorA soluble domain-like"/>
    <property type="match status" value="1"/>
</dbReference>
<keyword evidence="8" id="KW-0813">Transport</keyword>
<feature type="transmembrane region" description="Helical" evidence="27">
    <location>
        <begin position="483"/>
        <end position="503"/>
    </location>
</feature>
<feature type="region of interest" description="Disordered" evidence="26">
    <location>
        <begin position="857"/>
        <end position="887"/>
    </location>
</feature>
<feature type="region of interest" description="Disordered" evidence="26">
    <location>
        <begin position="1"/>
        <end position="32"/>
    </location>
</feature>
<comment type="caution">
    <text evidence="31">The sequence shown here is derived from an EMBL/GenBank/DDBJ whole genome shotgun (WGS) entry which is preliminary data.</text>
</comment>
<comment type="similarity">
    <text evidence="4">Belongs to the CorA metal ion transporter (MIT) (TC 1.A.35) family.</text>
</comment>
<keyword evidence="9" id="KW-1003">Cell membrane</keyword>
<evidence type="ECO:0000256" key="23">
    <source>
        <dbReference type="ARBA" id="ARBA00029889"/>
    </source>
</evidence>
<dbReference type="GO" id="GO:0030677">
    <property type="term" value="C:ribonuclease P complex"/>
    <property type="evidence" value="ECO:0007669"/>
    <property type="project" value="InterPro"/>
</dbReference>
<keyword evidence="20 27" id="KW-1133">Transmembrane helix</keyword>
<dbReference type="SUPFAM" id="SSF46934">
    <property type="entry name" value="UBA-like"/>
    <property type="match status" value="1"/>
</dbReference>
<feature type="domain" description="USP" evidence="29">
    <location>
        <begin position="1480"/>
        <end position="1949"/>
    </location>
</feature>
<evidence type="ECO:0000256" key="17">
    <source>
        <dbReference type="ARBA" id="ARBA00022801"/>
    </source>
</evidence>
<dbReference type="PROSITE" id="PS00973">
    <property type="entry name" value="USP_2"/>
    <property type="match status" value="1"/>
</dbReference>
<dbReference type="SUPFAM" id="SSF160350">
    <property type="entry name" value="Rnp2-like"/>
    <property type="match status" value="1"/>
</dbReference>
<dbReference type="Gene3D" id="3.90.70.10">
    <property type="entry name" value="Cysteine proteinases"/>
    <property type="match status" value="1"/>
</dbReference>